<dbReference type="PANTHER" id="PTHR30383">
    <property type="entry name" value="THIOESTERASE 1/PROTEASE 1/LYSOPHOSPHOLIPASE L1"/>
    <property type="match status" value="1"/>
</dbReference>
<keyword evidence="5" id="KW-1185">Reference proteome</keyword>
<accession>A0ABS7WU61</accession>
<keyword evidence="2" id="KW-0732">Signal</keyword>
<protein>
    <submittedName>
        <fullName evidence="4">Arylesterase</fullName>
    </submittedName>
</protein>
<proteinExistence type="predicted"/>
<evidence type="ECO:0000256" key="2">
    <source>
        <dbReference type="SAM" id="SignalP"/>
    </source>
</evidence>
<dbReference type="InterPro" id="IPR013830">
    <property type="entry name" value="SGNH_hydro"/>
</dbReference>
<sequence>MRQAFPVTGRFMLLPLLVMWLGMASAFAAGSGTTLLVMGDSLSAGYGIERDRGWVALLDARLPDSVTVVNASISGETTAGGATRLPELLARHTPDIVVIELGGNDGLRGLPPTQMRANLAKMIEATRDSGARVLLVGIEVPPNYGQAYAEAFRQVYHDLAERYQVPLVPFLLDGVALDDSLMQDDGLHPNAEAQPQLLDNVWPALEKLLPQGGGKFSRDGSTAGHRRRE</sequence>
<dbReference type="PROSITE" id="PS01098">
    <property type="entry name" value="LIPASE_GDSL_SER"/>
    <property type="match status" value="1"/>
</dbReference>
<feature type="region of interest" description="Disordered" evidence="1">
    <location>
        <begin position="209"/>
        <end position="229"/>
    </location>
</feature>
<evidence type="ECO:0000313" key="4">
    <source>
        <dbReference type="EMBL" id="MBZ9566147.1"/>
    </source>
</evidence>
<dbReference type="InterPro" id="IPR051532">
    <property type="entry name" value="Ester_Hydrolysis_Enzymes"/>
</dbReference>
<feature type="domain" description="SGNH hydrolase-type esterase" evidence="3">
    <location>
        <begin position="37"/>
        <end position="193"/>
    </location>
</feature>
<dbReference type="PANTHER" id="PTHR30383:SF24">
    <property type="entry name" value="THIOESTERASE 1_PROTEASE 1_LYSOPHOSPHOLIPASE L1"/>
    <property type="match status" value="1"/>
</dbReference>
<evidence type="ECO:0000313" key="5">
    <source>
        <dbReference type="Proteomes" id="UP001319883"/>
    </source>
</evidence>
<evidence type="ECO:0000256" key="1">
    <source>
        <dbReference type="SAM" id="MobiDB-lite"/>
    </source>
</evidence>
<reference evidence="4 5" key="1">
    <citation type="submission" date="2021-05" db="EMBL/GenBank/DDBJ databases">
        <title>Petroleum and Energy Research Collection (APPE): ex situ preservation of microbial diversity associated with the oil industry and exploitation of its biotechnological potential.</title>
        <authorList>
            <person name="Paixao C.T.M."/>
            <person name="Gomes M.B."/>
            <person name="Oliveira V.M."/>
        </authorList>
    </citation>
    <scope>NUCLEOTIDE SEQUENCE [LARGE SCALE GENOMIC DNA]</scope>
    <source>
        <strain evidence="4 5">LIT2</strain>
    </source>
</reference>
<organism evidence="4 5">
    <name type="scientific">Modicisalibacter tunisiensis</name>
    <dbReference type="NCBI Taxonomy" id="390637"/>
    <lineage>
        <taxon>Bacteria</taxon>
        <taxon>Pseudomonadati</taxon>
        <taxon>Pseudomonadota</taxon>
        <taxon>Gammaproteobacteria</taxon>
        <taxon>Oceanospirillales</taxon>
        <taxon>Halomonadaceae</taxon>
        <taxon>Modicisalibacter</taxon>
    </lineage>
</organism>
<gene>
    <name evidence="4" type="ORF">KGQ91_00345</name>
</gene>
<dbReference type="SUPFAM" id="SSF52266">
    <property type="entry name" value="SGNH hydrolase"/>
    <property type="match status" value="1"/>
</dbReference>
<feature type="signal peptide" evidence="2">
    <location>
        <begin position="1"/>
        <end position="28"/>
    </location>
</feature>
<dbReference type="Pfam" id="PF13472">
    <property type="entry name" value="Lipase_GDSL_2"/>
    <property type="match status" value="1"/>
</dbReference>
<dbReference type="Gene3D" id="3.40.50.1110">
    <property type="entry name" value="SGNH hydrolase"/>
    <property type="match status" value="1"/>
</dbReference>
<evidence type="ECO:0000259" key="3">
    <source>
        <dbReference type="Pfam" id="PF13472"/>
    </source>
</evidence>
<comment type="caution">
    <text evidence="4">The sequence shown here is derived from an EMBL/GenBank/DDBJ whole genome shotgun (WGS) entry which is preliminary data.</text>
</comment>
<dbReference type="Proteomes" id="UP001319883">
    <property type="component" value="Unassembled WGS sequence"/>
</dbReference>
<dbReference type="InterPro" id="IPR036514">
    <property type="entry name" value="SGNH_hydro_sf"/>
</dbReference>
<dbReference type="CDD" id="cd01822">
    <property type="entry name" value="Lysophospholipase_L1_like"/>
    <property type="match status" value="1"/>
</dbReference>
<dbReference type="InterPro" id="IPR008265">
    <property type="entry name" value="Lipase_GDSL_AS"/>
</dbReference>
<dbReference type="EMBL" id="JAGXFD010000001">
    <property type="protein sequence ID" value="MBZ9566147.1"/>
    <property type="molecule type" value="Genomic_DNA"/>
</dbReference>
<feature type="chain" id="PRO_5047449150" evidence="2">
    <location>
        <begin position="29"/>
        <end position="229"/>
    </location>
</feature>
<name>A0ABS7WU61_9GAMM</name>